<evidence type="ECO:0000259" key="2">
    <source>
        <dbReference type="Pfam" id="PF13358"/>
    </source>
</evidence>
<dbReference type="Gene3D" id="3.30.420.10">
    <property type="entry name" value="Ribonuclease H-like superfamily/Ribonuclease H"/>
    <property type="match status" value="1"/>
</dbReference>
<gene>
    <name evidence="3" type="ORF">Pcinc_003953</name>
</gene>
<protein>
    <recommendedName>
        <fullName evidence="2">Tc1-like transposase DDE domain-containing protein</fullName>
    </recommendedName>
</protein>
<feature type="domain" description="Tc1-like transposase DDE" evidence="2">
    <location>
        <begin position="19"/>
        <end position="185"/>
    </location>
</feature>
<feature type="compositionally biased region" description="Polar residues" evidence="1">
    <location>
        <begin position="9"/>
        <end position="19"/>
    </location>
</feature>
<dbReference type="Pfam" id="PF13358">
    <property type="entry name" value="DDE_3"/>
    <property type="match status" value="1"/>
</dbReference>
<dbReference type="PANTHER" id="PTHR33939:SF1">
    <property type="entry name" value="DUF4371 DOMAIN-CONTAINING PROTEIN"/>
    <property type="match status" value="1"/>
</dbReference>
<dbReference type="Proteomes" id="UP001286313">
    <property type="component" value="Unassembled WGS sequence"/>
</dbReference>
<evidence type="ECO:0000313" key="3">
    <source>
        <dbReference type="EMBL" id="KAK3892202.1"/>
    </source>
</evidence>
<comment type="caution">
    <text evidence="3">The sequence shown here is derived from an EMBL/GenBank/DDBJ whole genome shotgun (WGS) entry which is preliminary data.</text>
</comment>
<dbReference type="AlphaFoldDB" id="A0AAE1GI37"/>
<dbReference type="GO" id="GO:0003676">
    <property type="term" value="F:nucleic acid binding"/>
    <property type="evidence" value="ECO:0007669"/>
    <property type="project" value="InterPro"/>
</dbReference>
<evidence type="ECO:0000313" key="4">
    <source>
        <dbReference type="Proteomes" id="UP001286313"/>
    </source>
</evidence>
<proteinExistence type="predicted"/>
<dbReference type="InterPro" id="IPR036397">
    <property type="entry name" value="RNaseH_sf"/>
</dbReference>
<dbReference type="InterPro" id="IPR038717">
    <property type="entry name" value="Tc1-like_DDE_dom"/>
</dbReference>
<dbReference type="EMBL" id="JAWQEG010000278">
    <property type="protein sequence ID" value="KAK3892202.1"/>
    <property type="molecule type" value="Genomic_DNA"/>
</dbReference>
<feature type="region of interest" description="Disordered" evidence="1">
    <location>
        <begin position="1"/>
        <end position="22"/>
    </location>
</feature>
<keyword evidence="4" id="KW-1185">Reference proteome</keyword>
<name>A0AAE1GI37_PETCI</name>
<organism evidence="3 4">
    <name type="scientific">Petrolisthes cinctipes</name>
    <name type="common">Flat porcelain crab</name>
    <dbReference type="NCBI Taxonomy" id="88211"/>
    <lineage>
        <taxon>Eukaryota</taxon>
        <taxon>Metazoa</taxon>
        <taxon>Ecdysozoa</taxon>
        <taxon>Arthropoda</taxon>
        <taxon>Crustacea</taxon>
        <taxon>Multicrustacea</taxon>
        <taxon>Malacostraca</taxon>
        <taxon>Eumalacostraca</taxon>
        <taxon>Eucarida</taxon>
        <taxon>Decapoda</taxon>
        <taxon>Pleocyemata</taxon>
        <taxon>Anomura</taxon>
        <taxon>Galatheoidea</taxon>
        <taxon>Porcellanidae</taxon>
        <taxon>Petrolisthes</taxon>
    </lineage>
</organism>
<evidence type="ECO:0000256" key="1">
    <source>
        <dbReference type="SAM" id="MobiDB-lite"/>
    </source>
</evidence>
<dbReference type="PANTHER" id="PTHR33939">
    <property type="entry name" value="PROTEIN CBG22215"/>
    <property type="match status" value="1"/>
</dbReference>
<reference evidence="3" key="1">
    <citation type="submission" date="2023-10" db="EMBL/GenBank/DDBJ databases">
        <title>Genome assemblies of two species of porcelain crab, Petrolisthes cinctipes and Petrolisthes manimaculis (Anomura: Porcellanidae).</title>
        <authorList>
            <person name="Angst P."/>
        </authorList>
    </citation>
    <scope>NUCLEOTIDE SEQUENCE</scope>
    <source>
        <strain evidence="3">PB745_01</strain>
        <tissue evidence="3">Gill</tissue>
    </source>
</reference>
<accession>A0AAE1GI37</accession>
<sequence>MNHKKEWVDTSQPVTSATYSRHVPPGEGERFVVVAGGTVDGFISESYLCFAAKNKTGNYHGEMNSNLFLQWVTSQLLPALADPSVLVLDNAPYNSQLTENSRCTTTATNKAELMKWLERRKIPFQPHATRPELLQLCKNNKPEQQYRVDNIIREWGHEVVRLPPAHPELNAIEQVWGCMKRYVHSTLQRFTRAYLRVRLDSQWFPNPLSRPK</sequence>